<evidence type="ECO:0000313" key="2">
    <source>
        <dbReference type="Proteomes" id="UP000437017"/>
    </source>
</evidence>
<dbReference type="Proteomes" id="UP000437017">
    <property type="component" value="Unassembled WGS sequence"/>
</dbReference>
<gene>
    <name evidence="1" type="ORF">E2I00_013617</name>
</gene>
<accession>A0A6A1Q3K2</accession>
<protein>
    <submittedName>
        <fullName evidence="1">Uncharacterized protein</fullName>
    </submittedName>
</protein>
<name>A0A6A1Q3K2_BALPH</name>
<comment type="caution">
    <text evidence="1">The sequence shown here is derived from an EMBL/GenBank/DDBJ whole genome shotgun (WGS) entry which is preliminary data.</text>
</comment>
<sequence length="71" mass="8049">MGLLEVMMKKKVLRLCNFLLENPDYPKREDRVLINPNSSLLASQDEIKASCALVLQCLLGNALPFPSFLRE</sequence>
<dbReference type="AlphaFoldDB" id="A0A6A1Q3K2"/>
<keyword evidence="2" id="KW-1185">Reference proteome</keyword>
<dbReference type="EMBL" id="SGJD01001299">
    <property type="protein sequence ID" value="KAB0400836.1"/>
    <property type="molecule type" value="Genomic_DNA"/>
</dbReference>
<proteinExistence type="predicted"/>
<evidence type="ECO:0000313" key="1">
    <source>
        <dbReference type="EMBL" id="KAB0400836.1"/>
    </source>
</evidence>
<organism evidence="1 2">
    <name type="scientific">Balaenoptera physalus</name>
    <name type="common">Fin whale</name>
    <name type="synonym">Balaena physalus</name>
    <dbReference type="NCBI Taxonomy" id="9770"/>
    <lineage>
        <taxon>Eukaryota</taxon>
        <taxon>Metazoa</taxon>
        <taxon>Chordata</taxon>
        <taxon>Craniata</taxon>
        <taxon>Vertebrata</taxon>
        <taxon>Euteleostomi</taxon>
        <taxon>Mammalia</taxon>
        <taxon>Eutheria</taxon>
        <taxon>Laurasiatheria</taxon>
        <taxon>Artiodactyla</taxon>
        <taxon>Whippomorpha</taxon>
        <taxon>Cetacea</taxon>
        <taxon>Mysticeti</taxon>
        <taxon>Balaenopteridae</taxon>
        <taxon>Balaenoptera</taxon>
    </lineage>
</organism>
<reference evidence="1 2" key="1">
    <citation type="journal article" date="2019" name="PLoS ONE">
        <title>Genomic analyses reveal an absence of contemporary introgressive admixture between fin whales and blue whales, despite known hybrids.</title>
        <authorList>
            <person name="Westbury M.V."/>
            <person name="Petersen B."/>
            <person name="Lorenzen E.D."/>
        </authorList>
    </citation>
    <scope>NUCLEOTIDE SEQUENCE [LARGE SCALE GENOMIC DNA]</scope>
    <source>
        <strain evidence="1">FinWhale-01</strain>
    </source>
</reference>